<dbReference type="Proteomes" id="UP000201252">
    <property type="component" value="Segment"/>
</dbReference>
<gene>
    <name evidence="1" type="ORF">SWZG_00287</name>
</gene>
<dbReference type="InterPro" id="IPR015915">
    <property type="entry name" value="Kelch-typ_b-propeller"/>
</dbReference>
<protein>
    <submittedName>
        <fullName evidence="1">Uncharacterized protein</fullName>
    </submittedName>
</protein>
<dbReference type="GeneID" id="15011201"/>
<proteinExistence type="predicted"/>
<reference evidence="1 2" key="1">
    <citation type="submission" date="2010-10" db="EMBL/GenBank/DDBJ databases">
        <title>The Genome Sequence of Synechococcus phage S-SKS1.</title>
        <authorList>
            <consortium name="The Broad Institute Genome Sequencing Platform"/>
            <person name="Henn M.R."/>
            <person name="Clokie M."/>
            <person name="Levin J."/>
            <person name="Malboeuf C."/>
            <person name="Casali M."/>
            <person name="Russ C."/>
            <person name="Lennon N."/>
            <person name="Chapman S.B."/>
            <person name="Erlich R."/>
            <person name="Young S.K."/>
            <person name="Yandava C."/>
            <person name="Zeng Q."/>
            <person name="Alvarado L."/>
            <person name="Anderson S."/>
            <person name="Berlin A."/>
            <person name="Chen Z."/>
            <person name="Freedman E."/>
            <person name="Gellesch M."/>
            <person name="Goldberg J."/>
            <person name="Green L."/>
            <person name="Griggs A."/>
            <person name="Gujja S."/>
            <person name="Heilman E.R."/>
            <person name="Heiman D."/>
            <person name="Hollinger A."/>
            <person name="Howarth C."/>
            <person name="Larson L."/>
            <person name="Mehta T."/>
            <person name="Pearson M."/>
            <person name="Roberts A."/>
            <person name="Ryan E."/>
            <person name="Saif S."/>
            <person name="Shea T."/>
            <person name="Shenoy N."/>
            <person name="Sisk P."/>
            <person name="Stolte C."/>
            <person name="Sykes S."/>
            <person name="White J."/>
            <person name="Haas B."/>
            <person name="Nusbaum C."/>
            <person name="Birren B."/>
        </authorList>
    </citation>
    <scope>NUCLEOTIDE SEQUENCE [LARGE SCALE GENOMIC DNA]</scope>
</reference>
<sequence>MAIFSLNEVRTEQIKNIANDNFESWPESATYGYFGGGFFTPPSTYLDTIDRIDFSNETASAPGNNLPEARSQLAAVSSSSYGYFGGGFAPPNVSTIERLDFSNETLSLPGGDLPEARASLAGTSSNSYGYFAGGQAPSLVPAFRTTIDRIDFSNETRSAAAENLPAKN</sequence>
<dbReference type="KEGG" id="vg:15011201"/>
<dbReference type="SUPFAM" id="SSF117281">
    <property type="entry name" value="Kelch motif"/>
    <property type="match status" value="1"/>
</dbReference>
<dbReference type="Gene3D" id="2.120.10.80">
    <property type="entry name" value="Kelch-type beta propeller"/>
    <property type="match status" value="1"/>
</dbReference>
<keyword evidence="2" id="KW-1185">Reference proteome</keyword>
<organism evidence="1 2">
    <name type="scientific">Synechococcus phage S-SKS1</name>
    <dbReference type="NCBI Taxonomy" id="754042"/>
    <lineage>
        <taxon>Viruses</taxon>
        <taxon>Duplodnaviria</taxon>
        <taxon>Heunggongvirae</taxon>
        <taxon>Uroviricota</taxon>
        <taxon>Caudoviricetes</taxon>
        <taxon>Llyrvirus</taxon>
        <taxon>Llyrvirus SSKS1</taxon>
    </lineage>
</organism>
<evidence type="ECO:0000313" key="1">
    <source>
        <dbReference type="EMBL" id="AGH31790.1"/>
    </source>
</evidence>
<accession>M4QQ43</accession>
<evidence type="ECO:0000313" key="2">
    <source>
        <dbReference type="Proteomes" id="UP000201252"/>
    </source>
</evidence>
<dbReference type="EMBL" id="HQ633071">
    <property type="protein sequence ID" value="AGH31790.1"/>
    <property type="molecule type" value="Genomic_DNA"/>
</dbReference>
<name>M4QQ43_9CAUD</name>
<dbReference type="RefSeq" id="YP_007674642.1">
    <property type="nucleotide sequence ID" value="NC_020851.1"/>
</dbReference>